<proteinExistence type="inferred from homology"/>
<dbReference type="GO" id="GO:0005737">
    <property type="term" value="C:cytoplasm"/>
    <property type="evidence" value="ECO:0007669"/>
    <property type="project" value="TreeGrafter"/>
</dbReference>
<dbReference type="OrthoDB" id="5296at2759"/>
<evidence type="ECO:0000313" key="4">
    <source>
        <dbReference type="EMBL" id="PNP56151.1"/>
    </source>
</evidence>
<dbReference type="PANTHER" id="PTHR44229:SF4">
    <property type="entry name" value="15-HYDROXYPROSTAGLANDIN DEHYDROGENASE [NAD(+)]"/>
    <property type="match status" value="1"/>
</dbReference>
<dbReference type="InterPro" id="IPR036291">
    <property type="entry name" value="NAD(P)-bd_dom_sf"/>
</dbReference>
<dbReference type="PRINTS" id="PR00081">
    <property type="entry name" value="GDHRDH"/>
</dbReference>
<protein>
    <recommendedName>
        <fullName evidence="6">NAD(P)-binding protein</fullName>
    </recommendedName>
</protein>
<dbReference type="Gene3D" id="3.40.50.720">
    <property type="entry name" value="NAD(P)-binding Rossmann-like Domain"/>
    <property type="match status" value="1"/>
</dbReference>
<evidence type="ECO:0000256" key="3">
    <source>
        <dbReference type="SAM" id="MobiDB-lite"/>
    </source>
</evidence>
<comment type="caution">
    <text evidence="4">The sequence shown here is derived from an EMBL/GenBank/DDBJ whole genome shotgun (WGS) entry which is preliminary data.</text>
</comment>
<dbReference type="InterPro" id="IPR002347">
    <property type="entry name" value="SDR_fam"/>
</dbReference>
<dbReference type="AlphaFoldDB" id="A0A2K0UEE3"/>
<gene>
    <name evidence="4" type="ORF">THARTR1_03676</name>
</gene>
<feature type="region of interest" description="Disordered" evidence="3">
    <location>
        <begin position="1"/>
        <end position="26"/>
    </location>
</feature>
<accession>A0A2K0UEE3</accession>
<dbReference type="EMBL" id="MTYI01000048">
    <property type="protein sequence ID" value="PNP56151.1"/>
    <property type="molecule type" value="Genomic_DNA"/>
</dbReference>
<dbReference type="Pfam" id="PF00106">
    <property type="entry name" value="adh_short"/>
    <property type="match status" value="1"/>
</dbReference>
<evidence type="ECO:0000313" key="5">
    <source>
        <dbReference type="Proteomes" id="UP000236290"/>
    </source>
</evidence>
<name>A0A2K0UEE3_TRIHA</name>
<sequence>MDPKWSSFWEPPKSATNPNSPSRDDALGDPGHYAVIDINLIHPIRLSQLAIAHWTSRGIPGSLLVVGSMAGYTYSIGTPLYYASKHGVHGFVRSLGYLRDSAGIRTAAIAPGAVDTPLINDDAEKRSKLRADLVASPDDIAQAMLELLEDPQYGDGTILEATAAGTRVVPAFNAPVPEFKDKGIVEYQAEIGRRLVKRITEEGLKV</sequence>
<keyword evidence="2" id="KW-0560">Oxidoreductase</keyword>
<organism evidence="4 5">
    <name type="scientific">Trichoderma harzianum</name>
    <name type="common">Hypocrea lixii</name>
    <dbReference type="NCBI Taxonomy" id="5544"/>
    <lineage>
        <taxon>Eukaryota</taxon>
        <taxon>Fungi</taxon>
        <taxon>Dikarya</taxon>
        <taxon>Ascomycota</taxon>
        <taxon>Pezizomycotina</taxon>
        <taxon>Sordariomycetes</taxon>
        <taxon>Hypocreomycetidae</taxon>
        <taxon>Hypocreales</taxon>
        <taxon>Hypocreaceae</taxon>
        <taxon>Trichoderma</taxon>
    </lineage>
</organism>
<dbReference type="PANTHER" id="PTHR44229">
    <property type="entry name" value="15-HYDROXYPROSTAGLANDIN DEHYDROGENASE [NAD(+)]"/>
    <property type="match status" value="1"/>
</dbReference>
<comment type="similarity">
    <text evidence="1">Belongs to the short-chain dehydrogenases/reductases (SDR) family.</text>
</comment>
<evidence type="ECO:0000256" key="2">
    <source>
        <dbReference type="ARBA" id="ARBA00023002"/>
    </source>
</evidence>
<dbReference type="SUPFAM" id="SSF51735">
    <property type="entry name" value="NAD(P)-binding Rossmann-fold domains"/>
    <property type="match status" value="1"/>
</dbReference>
<dbReference type="GO" id="GO:0016616">
    <property type="term" value="F:oxidoreductase activity, acting on the CH-OH group of donors, NAD or NADP as acceptor"/>
    <property type="evidence" value="ECO:0007669"/>
    <property type="project" value="TreeGrafter"/>
</dbReference>
<dbReference type="Proteomes" id="UP000236290">
    <property type="component" value="Unassembled WGS sequence"/>
</dbReference>
<evidence type="ECO:0008006" key="6">
    <source>
        <dbReference type="Google" id="ProtNLM"/>
    </source>
</evidence>
<evidence type="ECO:0000256" key="1">
    <source>
        <dbReference type="ARBA" id="ARBA00006484"/>
    </source>
</evidence>
<reference evidence="4 5" key="1">
    <citation type="submission" date="2017-02" db="EMBL/GenBank/DDBJ databases">
        <title>Genomes of Trichoderma spp. with biocontrol activity.</title>
        <authorList>
            <person name="Gardiner D."/>
            <person name="Kazan K."/>
            <person name="Vos C."/>
            <person name="Harvey P."/>
        </authorList>
    </citation>
    <scope>NUCLEOTIDE SEQUENCE [LARGE SCALE GENOMIC DNA]</scope>
    <source>
        <strain evidence="4 5">Tr1</strain>
    </source>
</reference>